<dbReference type="Gene3D" id="3.30.1330.10">
    <property type="entry name" value="PurM-like, N-terminal domain"/>
    <property type="match status" value="1"/>
</dbReference>
<dbReference type="GO" id="GO:0004641">
    <property type="term" value="F:phosphoribosylformylglycinamidine cyclo-ligase activity"/>
    <property type="evidence" value="ECO:0007669"/>
    <property type="project" value="InterPro"/>
</dbReference>
<dbReference type="SUPFAM" id="SSF52440">
    <property type="entry name" value="PreATP-grasp domain"/>
    <property type="match status" value="1"/>
</dbReference>
<dbReference type="InterPro" id="IPR001245">
    <property type="entry name" value="Ser-Thr/Tyr_kinase_cat_dom"/>
</dbReference>
<dbReference type="InterPro" id="IPR008271">
    <property type="entry name" value="Ser/Thr_kinase_AS"/>
</dbReference>
<dbReference type="FunFam" id="3.30.1490.20:FF:000006">
    <property type="entry name" value="phosphoribosylamine--glycine ligase, chloroplastic-like"/>
    <property type="match status" value="1"/>
</dbReference>
<evidence type="ECO:0000256" key="8">
    <source>
        <dbReference type="ARBA" id="ARBA00022737"/>
    </source>
</evidence>
<dbReference type="PANTHER" id="PTHR10520">
    <property type="entry name" value="TRIFUNCTIONAL PURINE BIOSYNTHETIC PROTEIN ADENOSINE-3-RELATED"/>
    <property type="match status" value="1"/>
</dbReference>
<feature type="domain" description="ATP-grasp" evidence="18">
    <location>
        <begin position="568"/>
        <end position="778"/>
    </location>
</feature>
<feature type="binding site" evidence="15">
    <location>
        <position position="236"/>
    </location>
    <ligand>
        <name>ATP</name>
        <dbReference type="ChEBI" id="CHEBI:30616"/>
    </ligand>
</feature>
<dbReference type="STRING" id="595528.A0A0D2U0I0"/>
<reference evidence="20" key="1">
    <citation type="submission" date="2011-02" db="EMBL/GenBank/DDBJ databases">
        <title>The Genome Sequence of Capsaspora owczarzaki ATCC 30864.</title>
        <authorList>
            <person name="Russ C."/>
            <person name="Cuomo C."/>
            <person name="Burger G."/>
            <person name="Gray M.W."/>
            <person name="Holland P.W.H."/>
            <person name="King N."/>
            <person name="Lang F.B.F."/>
            <person name="Roger A.J."/>
            <person name="Ruiz-Trillo I."/>
            <person name="Young S.K."/>
            <person name="Zeng Q."/>
            <person name="Gargeya S."/>
            <person name="Alvarado L."/>
            <person name="Berlin A."/>
            <person name="Chapman S.B."/>
            <person name="Chen Z."/>
            <person name="Freedman E."/>
            <person name="Gellesch M."/>
            <person name="Goldberg J."/>
            <person name="Griggs A."/>
            <person name="Gujja S."/>
            <person name="Heilman E."/>
            <person name="Heiman D."/>
            <person name="Howarth C."/>
            <person name="Mehta T."/>
            <person name="Neiman D."/>
            <person name="Pearson M."/>
            <person name="Roberts A."/>
            <person name="Saif S."/>
            <person name="Shea T."/>
            <person name="Shenoy N."/>
            <person name="Sisk P."/>
            <person name="Stolte C."/>
            <person name="Sykes S."/>
            <person name="White J."/>
            <person name="Yandava C."/>
            <person name="Haas B."/>
            <person name="Nusbaum C."/>
            <person name="Birren B."/>
        </authorList>
    </citation>
    <scope>NUCLEOTIDE SEQUENCE</scope>
    <source>
        <strain evidence="20">ATCC 30864</strain>
    </source>
</reference>
<dbReference type="InterPro" id="IPR036921">
    <property type="entry name" value="PurM-like_N_sf"/>
</dbReference>
<evidence type="ECO:0000259" key="18">
    <source>
        <dbReference type="PROSITE" id="PS50975"/>
    </source>
</evidence>
<dbReference type="SUPFAM" id="SSF51246">
    <property type="entry name" value="Rudiment single hybrid motif"/>
    <property type="match status" value="1"/>
</dbReference>
<dbReference type="FunFam" id="3.30.1330.10:FF:000001">
    <property type="entry name" value="Phosphoribosylformylglycinamidine cyclo-ligase"/>
    <property type="match status" value="1"/>
</dbReference>
<dbReference type="UniPathway" id="UPA00074">
    <property type="reaction ID" value="UER00125"/>
</dbReference>
<comment type="pathway">
    <text evidence="1">Purine metabolism; IMP biosynthesis via de novo pathway; 5-amino-1-(5-phospho-D-ribosyl)imidazole from N(2)-formyl-N(1)-(5-phospho-D-ribosyl)glycinamide: step 2/2.</text>
</comment>
<dbReference type="InterPro" id="IPR020562">
    <property type="entry name" value="PRibGlycinamide_synth_N"/>
</dbReference>
<dbReference type="FunFam" id="3.30.470.20:FF:000018">
    <property type="entry name" value="Trifunctional purine biosynthetic protein adenosine-3"/>
    <property type="match status" value="1"/>
</dbReference>
<dbReference type="SUPFAM" id="SSF56042">
    <property type="entry name" value="PurM C-terminal domain-like"/>
    <property type="match status" value="1"/>
</dbReference>
<keyword evidence="13" id="KW-0511">Multifunctional enzyme</keyword>
<evidence type="ECO:0000256" key="12">
    <source>
        <dbReference type="ARBA" id="ARBA00023211"/>
    </source>
</evidence>
<dbReference type="HAMAP" id="MF_00741">
    <property type="entry name" value="AIRS"/>
    <property type="match status" value="1"/>
</dbReference>
<dbReference type="InterPro" id="IPR010918">
    <property type="entry name" value="PurM-like_C_dom"/>
</dbReference>
<dbReference type="SUPFAM" id="SSF56059">
    <property type="entry name" value="Glutathione synthetase ATP-binding domain-like"/>
    <property type="match status" value="1"/>
</dbReference>
<dbReference type="InterPro" id="IPR016185">
    <property type="entry name" value="PreATP-grasp_dom_sf"/>
</dbReference>
<keyword evidence="5" id="KW-0436">Ligase</keyword>
<protein>
    <submittedName>
        <fullName evidence="19">TKL/IRAK protein kinase</fullName>
    </submittedName>
</protein>
<dbReference type="InterPro" id="IPR020559">
    <property type="entry name" value="PRibGlycinamide_synth_CS"/>
</dbReference>
<dbReference type="InterPro" id="IPR011761">
    <property type="entry name" value="ATP-grasp"/>
</dbReference>
<evidence type="ECO:0000256" key="10">
    <source>
        <dbReference type="ARBA" id="ARBA00022755"/>
    </source>
</evidence>
<accession>A0A0D2U0I0</accession>
<dbReference type="InterPro" id="IPR036676">
    <property type="entry name" value="PurM-like_C_sf"/>
</dbReference>
<dbReference type="SUPFAM" id="SSF55326">
    <property type="entry name" value="PurM N-terminal domain-like"/>
    <property type="match status" value="1"/>
</dbReference>
<keyword evidence="16" id="KW-0175">Coiled coil</keyword>
<dbReference type="eggNOG" id="KOG0237">
    <property type="taxonomic scope" value="Eukaryota"/>
</dbReference>
<dbReference type="InterPro" id="IPR013815">
    <property type="entry name" value="ATP_grasp_subdomain_1"/>
</dbReference>
<dbReference type="PANTHER" id="PTHR10520:SF12">
    <property type="entry name" value="TRIFUNCTIONAL PURINE BIOSYNTHETIC PROTEIN ADENOSINE-3"/>
    <property type="match status" value="1"/>
</dbReference>
<dbReference type="Gene3D" id="3.90.650.10">
    <property type="entry name" value="PurM-like C-terminal domain"/>
    <property type="match status" value="1"/>
</dbReference>
<dbReference type="CDD" id="cd02196">
    <property type="entry name" value="PurM"/>
    <property type="match status" value="1"/>
</dbReference>
<dbReference type="PROSITE" id="PS50975">
    <property type="entry name" value="ATP_GRASP"/>
    <property type="match status" value="1"/>
</dbReference>
<dbReference type="SMART" id="SM01210">
    <property type="entry name" value="GARS_C"/>
    <property type="match status" value="1"/>
</dbReference>
<evidence type="ECO:0000256" key="9">
    <source>
        <dbReference type="ARBA" id="ARBA00022741"/>
    </source>
</evidence>
<dbReference type="GO" id="GO:0006189">
    <property type="term" value="P:'de novo' IMP biosynthetic process"/>
    <property type="evidence" value="ECO:0007669"/>
    <property type="project" value="UniProtKB-UniPathway"/>
</dbReference>
<dbReference type="Pfam" id="PF00586">
    <property type="entry name" value="AIRS"/>
    <property type="match status" value="1"/>
</dbReference>
<dbReference type="FunFam" id="3.40.50.20:FF:000006">
    <property type="entry name" value="Phosphoribosylamine--glycine ligase, chloroplastic"/>
    <property type="match status" value="1"/>
</dbReference>
<feature type="domain" description="Protein kinase" evidence="17">
    <location>
        <begin position="208"/>
        <end position="474"/>
    </location>
</feature>
<dbReference type="Pfam" id="PF02769">
    <property type="entry name" value="AIRS_C"/>
    <property type="match status" value="1"/>
</dbReference>
<dbReference type="PhylomeDB" id="A0A0D2U0I0"/>
<evidence type="ECO:0000256" key="2">
    <source>
        <dbReference type="ARBA" id="ARBA00005174"/>
    </source>
</evidence>
<dbReference type="NCBIfam" id="TIGR00878">
    <property type="entry name" value="purM"/>
    <property type="match status" value="1"/>
</dbReference>
<dbReference type="Gene3D" id="3.40.50.20">
    <property type="match status" value="1"/>
</dbReference>
<name>A0A0D2U0I0_CAPO3</name>
<evidence type="ECO:0000259" key="17">
    <source>
        <dbReference type="PROSITE" id="PS50011"/>
    </source>
</evidence>
<dbReference type="InterPro" id="IPR020560">
    <property type="entry name" value="PRibGlycinamide_synth_C-dom"/>
</dbReference>
<keyword evidence="11 14" id="KW-0067">ATP-binding</keyword>
<evidence type="ECO:0000256" key="16">
    <source>
        <dbReference type="SAM" id="Coils"/>
    </source>
</evidence>
<dbReference type="HAMAP" id="MF_00138">
    <property type="entry name" value="GARS"/>
    <property type="match status" value="1"/>
</dbReference>
<dbReference type="PROSITE" id="PS50011">
    <property type="entry name" value="PROTEIN_KINASE_DOM"/>
    <property type="match status" value="1"/>
</dbReference>
<dbReference type="InterPro" id="IPR016188">
    <property type="entry name" value="PurM-like_N"/>
</dbReference>
<feature type="coiled-coil region" evidence="16">
    <location>
        <begin position="138"/>
        <end position="179"/>
    </location>
</feature>
<dbReference type="Gene3D" id="1.10.510.10">
    <property type="entry name" value="Transferase(Phosphotransferase) domain 1"/>
    <property type="match status" value="1"/>
</dbReference>
<dbReference type="InterPro" id="IPR011054">
    <property type="entry name" value="Rudment_hybrid_motif"/>
</dbReference>
<keyword evidence="7" id="KW-0479">Metal-binding</keyword>
<dbReference type="InterPro" id="IPR032675">
    <property type="entry name" value="LRR_dom_sf"/>
</dbReference>
<sequence>MDSLHGNSIGDAGAHAIAEALKVNTTLTNLDLADNQIGDAGALAIADALKVNTTLIGLGLTGNFFTDVGVTAVTQTGNTTCRFRDPCRLEAGLERQRVPSAAELAQIAARAAANAQPLNLATEVDQLRFWFAAKDQTIAAKEQELAGKNEEIAAKEQKLAAKDQELKSALDRIALLERNQPTVGSTLSFEGPIPQVPLATLVTATNNFAADSLLGEGAFGRVHGASLPGPRVAIKKLSAASPAEFKSELDSLSKFRHPNIITILSYAEEGDTRCLVYEFMPNGAVRDRLNRTNDTPSLTWSQRHRIAADVARGMHYVQTAFPDHALFHLDLKTDNVLLDAYFNAKVSDFGLVRAAQHLDEKSYIRTDNVQGSAPYMCPEFFEEGRMTIKTDVYAFGMILLELVTAEKPGTKLKSKARKAAKSQKPLEMLDSTLKPAQAELQSVCKVVTLALELSSSSSLTVLVLGSGGREHALAHTLARSARVAHVYVAPGNGGTASGNTRISNLAVPDNDFPRLIAAAREHNVNFVVVGPEQPLVDGAVEAFRAAGIRAFGPSARAARLEASKAYSKAFMKRHNIPTAAFETFTDVAAAEAYIRSVKHDVVIKASGLAAGKGVVLPTTKDEAIASVRQMMVDNIFGAAGAEVVIEERMTGPEASVFALTDGYSFTLLPAIQDHKRIFDNDEGPNTGGMGAFSPLPFLTPALLDTISRKIIKPTIDGMRREGSPYVGLLYAGVMLTPEGPKTLEYNCRFGDPETQAVLSLIDPSHGVDLIDLFEACVDGHLDSVQLSIKAGSAVTIVVASKGYPGAYEKGLPISLPAPEAMPADVHIFHAGTQQSAGKLVTSGGRVLAVTAVAPTLHEALARAYTVVDQVKFEGKQHRTDIAKKFAVPHTADAKAAVSYADAGVDIAAGDELVERIKSKCKTTRRPGCDAELGGFGGLFDLKPLGLTDPIMVSSTDGVGTKLRVAQTINLHDTVGIDLVAMCVNDLIVQGAEPLFFLDYFATGKLDVDIAELVVEGIAEGCRQAGCGLIGGETAEMPSMYAPGHYDLAGFTVGAVNRDALLPAADLGAGDVLIAIASSGLHSNGFSLVRHLVSLAGADYAAPCPFDYSLSMATDPRSCYSYGRRLAALGRPATLGEVLLAPTRMYIKCLLPSIRRRAIKALANITGGGFVENVPRVYSDKLQAVADAHKWPLPPVFKWLQQIGNVDLEELARTFNCGVGMVLIVDPAKVDSVLADLELQGEKAWVVGHLQERPAGGAPATIANINAWKSA</sequence>
<dbReference type="Gene3D" id="3.30.470.20">
    <property type="entry name" value="ATP-grasp fold, B domain"/>
    <property type="match status" value="1"/>
</dbReference>
<dbReference type="SMART" id="SM01209">
    <property type="entry name" value="GARS_A"/>
    <property type="match status" value="1"/>
</dbReference>
<dbReference type="InterPro" id="IPR004733">
    <property type="entry name" value="PurM_cligase"/>
</dbReference>
<keyword evidence="9 14" id="KW-0547">Nucleotide-binding</keyword>
<comment type="similarity">
    <text evidence="3">In the N-terminal section; belongs to the GARS family.</text>
</comment>
<dbReference type="GO" id="GO:0005829">
    <property type="term" value="C:cytosol"/>
    <property type="evidence" value="ECO:0007669"/>
    <property type="project" value="TreeGrafter"/>
</dbReference>
<keyword evidence="19" id="KW-0418">Kinase</keyword>
<dbReference type="Gene3D" id="3.30.200.20">
    <property type="entry name" value="Phosphorylase Kinase, domain 1"/>
    <property type="match status" value="1"/>
</dbReference>
<evidence type="ECO:0000256" key="14">
    <source>
        <dbReference type="PROSITE-ProRule" id="PRU00409"/>
    </source>
</evidence>
<dbReference type="PROSITE" id="PS00184">
    <property type="entry name" value="GARS"/>
    <property type="match status" value="1"/>
</dbReference>
<dbReference type="Pfam" id="PF02843">
    <property type="entry name" value="GARS_C"/>
    <property type="match status" value="1"/>
</dbReference>
<dbReference type="OrthoDB" id="2018833at2759"/>
<evidence type="ECO:0000256" key="15">
    <source>
        <dbReference type="PROSITE-ProRule" id="PRU10141"/>
    </source>
</evidence>
<dbReference type="SUPFAM" id="SSF52047">
    <property type="entry name" value="RNI-like"/>
    <property type="match status" value="1"/>
</dbReference>
<dbReference type="EMBL" id="KE346360">
    <property type="protein sequence ID" value="KJE88741.1"/>
    <property type="molecule type" value="Genomic_DNA"/>
</dbReference>
<evidence type="ECO:0000313" key="20">
    <source>
        <dbReference type="Proteomes" id="UP000008743"/>
    </source>
</evidence>
<keyword evidence="10" id="KW-0658">Purine biosynthesis</keyword>
<dbReference type="SUPFAM" id="SSF56112">
    <property type="entry name" value="Protein kinase-like (PK-like)"/>
    <property type="match status" value="1"/>
</dbReference>
<dbReference type="GO" id="GO:0046872">
    <property type="term" value="F:metal ion binding"/>
    <property type="evidence" value="ECO:0007669"/>
    <property type="project" value="UniProtKB-KW"/>
</dbReference>
<dbReference type="Pfam" id="PF07714">
    <property type="entry name" value="PK_Tyr_Ser-Thr"/>
    <property type="match status" value="1"/>
</dbReference>
<dbReference type="Pfam" id="PF02844">
    <property type="entry name" value="GARS_N"/>
    <property type="match status" value="1"/>
</dbReference>
<dbReference type="FunCoup" id="A0A0D2U0I0">
    <property type="interactions" value="567"/>
</dbReference>
<gene>
    <name evidence="19" type="ORF">CAOG_009294</name>
</gene>
<dbReference type="AlphaFoldDB" id="A0A0D2U0I0"/>
<dbReference type="Pfam" id="PF01071">
    <property type="entry name" value="GARS_A"/>
    <property type="match status" value="1"/>
</dbReference>
<dbReference type="Proteomes" id="UP000008743">
    <property type="component" value="Unassembled WGS sequence"/>
</dbReference>
<dbReference type="InterPro" id="IPR000115">
    <property type="entry name" value="PRibGlycinamide_synth"/>
</dbReference>
<keyword evidence="20" id="KW-1185">Reference proteome</keyword>
<dbReference type="PROSITE" id="PS00107">
    <property type="entry name" value="PROTEIN_KINASE_ATP"/>
    <property type="match status" value="1"/>
</dbReference>
<dbReference type="Gene3D" id="3.90.600.10">
    <property type="entry name" value="Phosphoribosylglycinamide synthetase, C-terminal domain"/>
    <property type="match status" value="1"/>
</dbReference>
<evidence type="ECO:0000256" key="13">
    <source>
        <dbReference type="ARBA" id="ARBA00023268"/>
    </source>
</evidence>
<evidence type="ECO:0000256" key="1">
    <source>
        <dbReference type="ARBA" id="ARBA00004686"/>
    </source>
</evidence>
<dbReference type="Gene3D" id="3.80.10.10">
    <property type="entry name" value="Ribonuclease Inhibitor"/>
    <property type="match status" value="1"/>
</dbReference>
<dbReference type="InterPro" id="IPR000719">
    <property type="entry name" value="Prot_kinase_dom"/>
</dbReference>
<keyword evidence="12" id="KW-0464">Manganese</keyword>
<keyword evidence="6" id="KW-0433">Leucine-rich repeat</keyword>
<dbReference type="Gene3D" id="3.30.1490.20">
    <property type="entry name" value="ATP-grasp fold, A domain"/>
    <property type="match status" value="1"/>
</dbReference>
<dbReference type="PROSITE" id="PS00108">
    <property type="entry name" value="PROTEIN_KINASE_ST"/>
    <property type="match status" value="1"/>
</dbReference>
<dbReference type="GO" id="GO:0046084">
    <property type="term" value="P:adenine biosynthetic process"/>
    <property type="evidence" value="ECO:0007669"/>
    <property type="project" value="TreeGrafter"/>
</dbReference>
<proteinExistence type="inferred from homology"/>
<dbReference type="SMART" id="SM00220">
    <property type="entry name" value="S_TKc"/>
    <property type="match status" value="1"/>
</dbReference>
<dbReference type="FunFam" id="3.90.600.10:FF:000001">
    <property type="entry name" value="Trifunctional purine biosynthetic protein adenosine-3"/>
    <property type="match status" value="1"/>
</dbReference>
<dbReference type="NCBIfam" id="TIGR00877">
    <property type="entry name" value="purD"/>
    <property type="match status" value="1"/>
</dbReference>
<keyword evidence="8" id="KW-0677">Repeat</keyword>
<dbReference type="InParanoid" id="A0A0D2U0I0"/>
<evidence type="ECO:0000256" key="6">
    <source>
        <dbReference type="ARBA" id="ARBA00022614"/>
    </source>
</evidence>
<evidence type="ECO:0000313" key="19">
    <source>
        <dbReference type="EMBL" id="KJE88741.1"/>
    </source>
</evidence>
<evidence type="ECO:0000256" key="11">
    <source>
        <dbReference type="ARBA" id="ARBA00022840"/>
    </source>
</evidence>
<evidence type="ECO:0000256" key="4">
    <source>
        <dbReference type="ARBA" id="ARBA00022527"/>
    </source>
</evidence>
<dbReference type="GO" id="GO:0004674">
    <property type="term" value="F:protein serine/threonine kinase activity"/>
    <property type="evidence" value="ECO:0007669"/>
    <property type="project" value="UniProtKB-KW"/>
</dbReference>
<dbReference type="GO" id="GO:0004637">
    <property type="term" value="F:phosphoribosylamine-glycine ligase activity"/>
    <property type="evidence" value="ECO:0007669"/>
    <property type="project" value="InterPro"/>
</dbReference>
<evidence type="ECO:0000256" key="7">
    <source>
        <dbReference type="ARBA" id="ARBA00022723"/>
    </source>
</evidence>
<dbReference type="Pfam" id="PF13516">
    <property type="entry name" value="LRR_6"/>
    <property type="match status" value="1"/>
</dbReference>
<dbReference type="InterPro" id="IPR001611">
    <property type="entry name" value="Leu-rich_rpt"/>
</dbReference>
<organism evidence="19 20">
    <name type="scientific">Capsaspora owczarzaki (strain ATCC 30864)</name>
    <dbReference type="NCBI Taxonomy" id="595528"/>
    <lineage>
        <taxon>Eukaryota</taxon>
        <taxon>Filasterea</taxon>
        <taxon>Capsaspora</taxon>
    </lineage>
</organism>
<keyword evidence="4" id="KW-0808">Transferase</keyword>
<evidence type="ECO:0000256" key="3">
    <source>
        <dbReference type="ARBA" id="ARBA00007423"/>
    </source>
</evidence>
<comment type="pathway">
    <text evidence="2">Purine metabolism; IMP biosynthesis via de novo pathway; N(1)-(5-phospho-D-ribosyl)glycinamide from 5-phospho-alpha-D-ribose 1-diphosphate: step 2/2.</text>
</comment>
<keyword evidence="4" id="KW-0723">Serine/threonine-protein kinase</keyword>
<evidence type="ECO:0000256" key="5">
    <source>
        <dbReference type="ARBA" id="ARBA00022598"/>
    </source>
</evidence>
<dbReference type="InterPro" id="IPR020561">
    <property type="entry name" value="PRibGlycinamid_synth_ATP-grasp"/>
</dbReference>
<dbReference type="SMART" id="SM00368">
    <property type="entry name" value="LRR_RI"/>
    <property type="match status" value="2"/>
</dbReference>
<dbReference type="InterPro" id="IPR011009">
    <property type="entry name" value="Kinase-like_dom_sf"/>
</dbReference>
<dbReference type="GO" id="GO:0005524">
    <property type="term" value="F:ATP binding"/>
    <property type="evidence" value="ECO:0007669"/>
    <property type="project" value="UniProtKB-UniRule"/>
</dbReference>
<dbReference type="InterPro" id="IPR017441">
    <property type="entry name" value="Protein_kinase_ATP_BS"/>
</dbReference>
<dbReference type="InterPro" id="IPR037123">
    <property type="entry name" value="PRibGlycinamide_synth_C_sf"/>
</dbReference>